<dbReference type="AlphaFoldDB" id="A0A5C3NW15"/>
<accession>A0A5C3NW15</accession>
<feature type="compositionally biased region" description="Polar residues" evidence="1">
    <location>
        <begin position="268"/>
        <end position="281"/>
    </location>
</feature>
<feature type="region of interest" description="Disordered" evidence="1">
    <location>
        <begin position="250"/>
        <end position="304"/>
    </location>
</feature>
<sequence>MLCVLENIQAGRRLMQRSSLCVRGCSPQGMEIPDFLITYIVLSPGQIERLDRTNLRVYKVRVPNCAIPDLSSTLSHTPQHTESLLPRLSIWNLEILREAGYAVRSLCDDSCGNLRIVRLLRGSVGVQLRFEVMAGFICSVNVWVTPFYQRSATIRETLSDASPIPTFRFQVRDIRQEQSAQVVWPNTSGDETTIIRVTLYYVTSSNSCSLTVEALRSGQDPCSSDATSSIIPPPTPPSISLPEYLMPAPPGCSHELQSRSSGGGLTRLNGTQNIMGWQESSNAREDEGSHGDSGRSQKRRRLLP</sequence>
<reference evidence="2 3" key="1">
    <citation type="journal article" date="2019" name="Nat. Ecol. Evol.">
        <title>Megaphylogeny resolves global patterns of mushroom evolution.</title>
        <authorList>
            <person name="Varga T."/>
            <person name="Krizsan K."/>
            <person name="Foldi C."/>
            <person name="Dima B."/>
            <person name="Sanchez-Garcia M."/>
            <person name="Sanchez-Ramirez S."/>
            <person name="Szollosi G.J."/>
            <person name="Szarkandi J.G."/>
            <person name="Papp V."/>
            <person name="Albert L."/>
            <person name="Andreopoulos W."/>
            <person name="Angelini C."/>
            <person name="Antonin V."/>
            <person name="Barry K.W."/>
            <person name="Bougher N.L."/>
            <person name="Buchanan P."/>
            <person name="Buyck B."/>
            <person name="Bense V."/>
            <person name="Catcheside P."/>
            <person name="Chovatia M."/>
            <person name="Cooper J."/>
            <person name="Damon W."/>
            <person name="Desjardin D."/>
            <person name="Finy P."/>
            <person name="Geml J."/>
            <person name="Haridas S."/>
            <person name="Hughes K."/>
            <person name="Justo A."/>
            <person name="Karasinski D."/>
            <person name="Kautmanova I."/>
            <person name="Kiss B."/>
            <person name="Kocsube S."/>
            <person name="Kotiranta H."/>
            <person name="LaButti K.M."/>
            <person name="Lechner B.E."/>
            <person name="Liimatainen K."/>
            <person name="Lipzen A."/>
            <person name="Lukacs Z."/>
            <person name="Mihaltcheva S."/>
            <person name="Morgado L.N."/>
            <person name="Niskanen T."/>
            <person name="Noordeloos M.E."/>
            <person name="Ohm R.A."/>
            <person name="Ortiz-Santana B."/>
            <person name="Ovrebo C."/>
            <person name="Racz N."/>
            <person name="Riley R."/>
            <person name="Savchenko A."/>
            <person name="Shiryaev A."/>
            <person name="Soop K."/>
            <person name="Spirin V."/>
            <person name="Szebenyi C."/>
            <person name="Tomsovsky M."/>
            <person name="Tulloss R.E."/>
            <person name="Uehling J."/>
            <person name="Grigoriev I.V."/>
            <person name="Vagvolgyi C."/>
            <person name="Papp T."/>
            <person name="Martin F.M."/>
            <person name="Miettinen O."/>
            <person name="Hibbett D.S."/>
            <person name="Nagy L.G."/>
        </authorList>
    </citation>
    <scope>NUCLEOTIDE SEQUENCE [LARGE SCALE GENOMIC DNA]</scope>
    <source>
        <strain evidence="2 3">HHB13444</strain>
    </source>
</reference>
<feature type="compositionally biased region" description="Basic and acidic residues" evidence="1">
    <location>
        <begin position="282"/>
        <end position="295"/>
    </location>
</feature>
<dbReference type="Proteomes" id="UP000308197">
    <property type="component" value="Unassembled WGS sequence"/>
</dbReference>
<keyword evidence="3" id="KW-1185">Reference proteome</keyword>
<organism evidence="2 3">
    <name type="scientific">Polyporus arcularius HHB13444</name>
    <dbReference type="NCBI Taxonomy" id="1314778"/>
    <lineage>
        <taxon>Eukaryota</taxon>
        <taxon>Fungi</taxon>
        <taxon>Dikarya</taxon>
        <taxon>Basidiomycota</taxon>
        <taxon>Agaricomycotina</taxon>
        <taxon>Agaricomycetes</taxon>
        <taxon>Polyporales</taxon>
        <taxon>Polyporaceae</taxon>
        <taxon>Polyporus</taxon>
    </lineage>
</organism>
<proteinExistence type="predicted"/>
<feature type="non-terminal residue" evidence="2">
    <location>
        <position position="1"/>
    </location>
</feature>
<dbReference type="InParanoid" id="A0A5C3NW15"/>
<evidence type="ECO:0000313" key="2">
    <source>
        <dbReference type="EMBL" id="TFK81501.1"/>
    </source>
</evidence>
<evidence type="ECO:0000313" key="3">
    <source>
        <dbReference type="Proteomes" id="UP000308197"/>
    </source>
</evidence>
<protein>
    <submittedName>
        <fullName evidence="2">Uncharacterized protein</fullName>
    </submittedName>
</protein>
<dbReference type="EMBL" id="ML211596">
    <property type="protein sequence ID" value="TFK81501.1"/>
    <property type="molecule type" value="Genomic_DNA"/>
</dbReference>
<gene>
    <name evidence="2" type="ORF">K466DRAFT_591204</name>
</gene>
<name>A0A5C3NW15_9APHY</name>
<evidence type="ECO:0000256" key="1">
    <source>
        <dbReference type="SAM" id="MobiDB-lite"/>
    </source>
</evidence>